<proteinExistence type="predicted"/>
<dbReference type="Proteomes" id="UP001158050">
    <property type="component" value="Unassembled WGS sequence"/>
</dbReference>
<dbReference type="InterPro" id="IPR011990">
    <property type="entry name" value="TPR-like_helical_dom_sf"/>
</dbReference>
<keyword evidence="1" id="KW-0472">Membrane</keyword>
<evidence type="ECO:0000313" key="4">
    <source>
        <dbReference type="EMBL" id="SMP94409.1"/>
    </source>
</evidence>
<evidence type="ECO:0000256" key="2">
    <source>
        <dbReference type="SAM" id="SignalP"/>
    </source>
</evidence>
<feature type="domain" description="HTH araC/xylS-type" evidence="3">
    <location>
        <begin position="432"/>
        <end position="540"/>
    </location>
</feature>
<evidence type="ECO:0000313" key="5">
    <source>
        <dbReference type="Proteomes" id="UP001158050"/>
    </source>
</evidence>
<sequence length="546" mass="63838">MILNKNTHFMKKLFYSFILIFCFHSMFAENIKEPDHLPQSEKQIIDRYDKIEMDDKEEANIDEIKKLYEQSKKLNFSEGILRGLIIQQQVAATQKNYTLSAKYGNEAEVIAEQVQNYKALSKISKLRGYIDMMLDKYPEAEVHLNTSISYAEKIENKADKHIALCSTYMNLAGMYEGLDKPEKVLESLKKSLYYIETIPADDLDEYQKNTYYYLYINGLESMGGYYIIRKPQDLDRAELYLKKVLDFQNTAPEYFKGHEMDIYLSLGGLYHDKGQYQKSLDYSFKFLEAEKTQKDPVSRWKVYNTIKDDYKFLKNTDEEIKYMRLATALNDSLTYAEKKAIISLSRDQIKKSDNKNSLFLEKIIAGSASIILVIIIGFWVLINKKNKLHRKKYEELIDKINSKKDTSAPLSTSSGKIENSDTRSTIVPETAKALLQKLEKFEASEKYLKKEANLTWLAHNLNTNTKYLSEIIRIYRGKNFSNYINGLRINYIVHKLYNEPKYRDYKISHLVEESGFVTYKVFVIAFKNEHGVTPSYFIQNLRKDQA</sequence>
<evidence type="ECO:0000259" key="3">
    <source>
        <dbReference type="PROSITE" id="PS01124"/>
    </source>
</evidence>
<comment type="caution">
    <text evidence="4">The sequence shown here is derived from an EMBL/GenBank/DDBJ whole genome shotgun (WGS) entry which is preliminary data.</text>
</comment>
<protein>
    <submittedName>
        <fullName evidence="4">Two-component response regulator, YesN/AraC family, consists of REC and AraC-type DNA-binding domains</fullName>
    </submittedName>
</protein>
<keyword evidence="1" id="KW-0812">Transmembrane</keyword>
<feature type="transmembrane region" description="Helical" evidence="1">
    <location>
        <begin position="363"/>
        <end position="382"/>
    </location>
</feature>
<dbReference type="InterPro" id="IPR018060">
    <property type="entry name" value="HTH_AraC"/>
</dbReference>
<dbReference type="PROSITE" id="PS01124">
    <property type="entry name" value="HTH_ARAC_FAMILY_2"/>
    <property type="match status" value="1"/>
</dbReference>
<keyword evidence="4" id="KW-0238">DNA-binding</keyword>
<dbReference type="Gene3D" id="1.25.40.10">
    <property type="entry name" value="Tetratricopeptide repeat domain"/>
    <property type="match status" value="2"/>
</dbReference>
<dbReference type="SMART" id="SM00342">
    <property type="entry name" value="HTH_ARAC"/>
    <property type="match status" value="1"/>
</dbReference>
<name>A0ABY1R465_9FLAO</name>
<organism evidence="4 5">
    <name type="scientific">Epilithonimonas pallida</name>
    <dbReference type="NCBI Taxonomy" id="373671"/>
    <lineage>
        <taxon>Bacteria</taxon>
        <taxon>Pseudomonadati</taxon>
        <taxon>Bacteroidota</taxon>
        <taxon>Flavobacteriia</taxon>
        <taxon>Flavobacteriales</taxon>
        <taxon>Weeksellaceae</taxon>
        <taxon>Chryseobacterium group</taxon>
        <taxon>Epilithonimonas</taxon>
    </lineage>
</organism>
<reference evidence="4 5" key="1">
    <citation type="submission" date="2017-05" db="EMBL/GenBank/DDBJ databases">
        <authorList>
            <person name="Varghese N."/>
            <person name="Submissions S."/>
        </authorList>
    </citation>
    <scope>NUCLEOTIDE SEQUENCE [LARGE SCALE GENOMIC DNA]</scope>
    <source>
        <strain evidence="4 5">DSM 18015</strain>
    </source>
</reference>
<evidence type="ECO:0000256" key="1">
    <source>
        <dbReference type="SAM" id="Phobius"/>
    </source>
</evidence>
<accession>A0ABY1R465</accession>
<dbReference type="EMBL" id="FXUO01000005">
    <property type="protein sequence ID" value="SMP94409.1"/>
    <property type="molecule type" value="Genomic_DNA"/>
</dbReference>
<keyword evidence="1" id="KW-1133">Transmembrane helix</keyword>
<keyword evidence="5" id="KW-1185">Reference proteome</keyword>
<dbReference type="Gene3D" id="1.10.10.60">
    <property type="entry name" value="Homeodomain-like"/>
    <property type="match status" value="2"/>
</dbReference>
<keyword evidence="2" id="KW-0732">Signal</keyword>
<feature type="signal peptide" evidence="2">
    <location>
        <begin position="1"/>
        <end position="28"/>
    </location>
</feature>
<feature type="chain" id="PRO_5045817214" evidence="2">
    <location>
        <begin position="29"/>
        <end position="546"/>
    </location>
</feature>
<dbReference type="SUPFAM" id="SSF48452">
    <property type="entry name" value="TPR-like"/>
    <property type="match status" value="1"/>
</dbReference>
<dbReference type="GO" id="GO:0003677">
    <property type="term" value="F:DNA binding"/>
    <property type="evidence" value="ECO:0007669"/>
    <property type="project" value="UniProtKB-KW"/>
</dbReference>
<gene>
    <name evidence="4" type="ORF">SAMN05421679_105375</name>
</gene>